<dbReference type="AlphaFoldDB" id="H2CCN9"/>
<name>H2CCN9_9LEPT</name>
<keyword evidence="3" id="KW-0805">Transcription regulation</keyword>
<dbReference type="Pfam" id="PF02954">
    <property type="entry name" value="HTH_8"/>
    <property type="match status" value="1"/>
</dbReference>
<evidence type="ECO:0000256" key="1">
    <source>
        <dbReference type="ARBA" id="ARBA00022741"/>
    </source>
</evidence>
<feature type="domain" description="Sigma-54 factor interaction" evidence="5">
    <location>
        <begin position="75"/>
        <end position="300"/>
    </location>
</feature>
<dbReference type="GO" id="GO:0006355">
    <property type="term" value="P:regulation of DNA-templated transcription"/>
    <property type="evidence" value="ECO:0007669"/>
    <property type="project" value="InterPro"/>
</dbReference>
<reference evidence="6 7" key="1">
    <citation type="submission" date="2011-10" db="EMBL/GenBank/DDBJ databases">
        <title>The Improved High-Quality Draft genome of Leptonema illini DSM 21528.</title>
        <authorList>
            <consortium name="US DOE Joint Genome Institute (JGI-PGF)"/>
            <person name="Lucas S."/>
            <person name="Copeland A."/>
            <person name="Lapidus A."/>
            <person name="Glavina del Rio T."/>
            <person name="Dalin E."/>
            <person name="Tice H."/>
            <person name="Bruce D."/>
            <person name="Goodwin L."/>
            <person name="Pitluck S."/>
            <person name="Peters L."/>
            <person name="Mikhailova N."/>
            <person name="Held B."/>
            <person name="Kyrpides N."/>
            <person name="Mavromatis K."/>
            <person name="Ivanova N."/>
            <person name="Markowitz V."/>
            <person name="Cheng J.-F."/>
            <person name="Hugenholtz P."/>
            <person name="Woyke T."/>
            <person name="Wu D."/>
            <person name="Gronow S."/>
            <person name="Wellnitz S."/>
            <person name="Brambilla E.-M."/>
            <person name="Klenk H.-P."/>
            <person name="Eisen J.A."/>
        </authorList>
    </citation>
    <scope>NUCLEOTIDE SEQUENCE [LARGE SCALE GENOMIC DNA]</scope>
    <source>
        <strain evidence="6 7">DSM 21528</strain>
    </source>
</reference>
<dbReference type="HOGENOM" id="CLU_000445_0_7_12"/>
<accession>H2CCN9</accession>
<dbReference type="InterPro" id="IPR025944">
    <property type="entry name" value="Sigma_54_int_dom_CS"/>
</dbReference>
<evidence type="ECO:0000313" key="7">
    <source>
        <dbReference type="Proteomes" id="UP000005737"/>
    </source>
</evidence>
<dbReference type="InterPro" id="IPR002078">
    <property type="entry name" value="Sigma_54_int"/>
</dbReference>
<dbReference type="PROSITE" id="PS50045">
    <property type="entry name" value="SIGMA54_INTERACT_4"/>
    <property type="match status" value="1"/>
</dbReference>
<dbReference type="InterPro" id="IPR027417">
    <property type="entry name" value="P-loop_NTPase"/>
</dbReference>
<dbReference type="InterPro" id="IPR003593">
    <property type="entry name" value="AAA+_ATPase"/>
</dbReference>
<dbReference type="Gene3D" id="1.10.8.60">
    <property type="match status" value="1"/>
</dbReference>
<dbReference type="InterPro" id="IPR025662">
    <property type="entry name" value="Sigma_54_int_dom_ATP-bd_1"/>
</dbReference>
<protein>
    <submittedName>
        <fullName evidence="6">Sigma54 specific transcriptional regulator, Fis family</fullName>
    </submittedName>
</protein>
<dbReference type="Pfam" id="PF25601">
    <property type="entry name" value="AAA_lid_14"/>
    <property type="match status" value="1"/>
</dbReference>
<dbReference type="Gene3D" id="3.40.50.300">
    <property type="entry name" value="P-loop containing nucleotide triphosphate hydrolases"/>
    <property type="match status" value="1"/>
</dbReference>
<dbReference type="InterPro" id="IPR009057">
    <property type="entry name" value="Homeodomain-like_sf"/>
</dbReference>
<dbReference type="PANTHER" id="PTHR32071">
    <property type="entry name" value="TRANSCRIPTIONAL REGULATORY PROTEIN"/>
    <property type="match status" value="1"/>
</dbReference>
<evidence type="ECO:0000256" key="4">
    <source>
        <dbReference type="ARBA" id="ARBA00023163"/>
    </source>
</evidence>
<keyword evidence="1" id="KW-0547">Nucleotide-binding</keyword>
<dbReference type="InterPro" id="IPR058031">
    <property type="entry name" value="AAA_lid_NorR"/>
</dbReference>
<dbReference type="Proteomes" id="UP000005737">
    <property type="component" value="Unassembled WGS sequence"/>
</dbReference>
<dbReference type="SUPFAM" id="SSF52540">
    <property type="entry name" value="P-loop containing nucleoside triphosphate hydrolases"/>
    <property type="match status" value="1"/>
</dbReference>
<keyword evidence="2" id="KW-0067">ATP-binding</keyword>
<dbReference type="PANTHER" id="PTHR32071:SF57">
    <property type="entry name" value="C4-DICARBOXYLATE TRANSPORT TRANSCRIPTIONAL REGULATORY PROTEIN DCTD"/>
    <property type="match status" value="1"/>
</dbReference>
<keyword evidence="7" id="KW-1185">Reference proteome</keyword>
<dbReference type="InterPro" id="IPR002197">
    <property type="entry name" value="HTH_Fis"/>
</dbReference>
<dbReference type="Pfam" id="PF00158">
    <property type="entry name" value="Sigma54_activat"/>
    <property type="match status" value="1"/>
</dbReference>
<sequence>MIEEAFEKLFRNGWISRRQYRILNGEQSRFHSVKDVLDFIEERQWTDGADHDEIHAILRHSAPPRDFHLLRGSLNPRMESIYNTAKKMAEVDTTLLILGESGVGKSRLARMIHERSKRKSHPFITVSCGSIPETLLESELFGVEKGAFTGAHRSREGKFFLANQGTIFLDEVAELPLSLQVKLLRVIQEKMIEPLGSGQEIMVDVRIIAATNRNIEDDVKKGLFREDLYFRLNVVPLTLLALRERREDIENLTRYFLDQFQKKYGRPFEIHDPILWNILNEYDWPGNVRELENTIERLCVLAEGSRLRYEDLPDRILERFQKMIAHQESTLPLTERRLRQETTGYPTLEDMERDHIIRTLVYTGGKLIEAAELMGIHRNTLRQKIERYGIDLTHLSIQR</sequence>
<keyword evidence="4" id="KW-0804">Transcription</keyword>
<dbReference type="CDD" id="cd00009">
    <property type="entry name" value="AAA"/>
    <property type="match status" value="1"/>
</dbReference>
<dbReference type="FunFam" id="3.40.50.300:FF:000006">
    <property type="entry name" value="DNA-binding transcriptional regulator NtrC"/>
    <property type="match status" value="1"/>
</dbReference>
<evidence type="ECO:0000259" key="5">
    <source>
        <dbReference type="PROSITE" id="PS50045"/>
    </source>
</evidence>
<evidence type="ECO:0000256" key="3">
    <source>
        <dbReference type="ARBA" id="ARBA00023015"/>
    </source>
</evidence>
<evidence type="ECO:0000313" key="6">
    <source>
        <dbReference type="EMBL" id="EHQ05330.1"/>
    </source>
</evidence>
<dbReference type="PROSITE" id="PS00675">
    <property type="entry name" value="SIGMA54_INTERACT_1"/>
    <property type="match status" value="1"/>
</dbReference>
<organism evidence="6 7">
    <name type="scientific">Leptonema illini DSM 21528</name>
    <dbReference type="NCBI Taxonomy" id="929563"/>
    <lineage>
        <taxon>Bacteria</taxon>
        <taxon>Pseudomonadati</taxon>
        <taxon>Spirochaetota</taxon>
        <taxon>Spirochaetia</taxon>
        <taxon>Leptospirales</taxon>
        <taxon>Leptospiraceae</taxon>
        <taxon>Leptonema</taxon>
    </lineage>
</organism>
<evidence type="ECO:0000256" key="2">
    <source>
        <dbReference type="ARBA" id="ARBA00022840"/>
    </source>
</evidence>
<dbReference type="SMART" id="SM00382">
    <property type="entry name" value="AAA"/>
    <property type="match status" value="1"/>
</dbReference>
<dbReference type="STRING" id="183.GCA_002009735_00140"/>
<proteinExistence type="predicted"/>
<dbReference type="SUPFAM" id="SSF46689">
    <property type="entry name" value="Homeodomain-like"/>
    <property type="match status" value="1"/>
</dbReference>
<dbReference type="RefSeq" id="WP_002769863.1">
    <property type="nucleotide sequence ID" value="NZ_JH597773.1"/>
</dbReference>
<dbReference type="PROSITE" id="PS00688">
    <property type="entry name" value="SIGMA54_INTERACT_3"/>
    <property type="match status" value="1"/>
</dbReference>
<dbReference type="EMBL" id="JH597773">
    <property type="protein sequence ID" value="EHQ05330.1"/>
    <property type="molecule type" value="Genomic_DNA"/>
</dbReference>
<gene>
    <name evidence="6" type="ORF">Lepil_0627</name>
</gene>
<dbReference type="GO" id="GO:0005524">
    <property type="term" value="F:ATP binding"/>
    <property type="evidence" value="ECO:0007669"/>
    <property type="project" value="UniProtKB-KW"/>
</dbReference>
<dbReference type="Gene3D" id="1.10.10.60">
    <property type="entry name" value="Homeodomain-like"/>
    <property type="match status" value="1"/>
</dbReference>
<dbReference type="GO" id="GO:0043565">
    <property type="term" value="F:sequence-specific DNA binding"/>
    <property type="evidence" value="ECO:0007669"/>
    <property type="project" value="InterPro"/>
</dbReference>
<dbReference type="PRINTS" id="PR01590">
    <property type="entry name" value="HTHFIS"/>
</dbReference>